<evidence type="ECO:0000256" key="1">
    <source>
        <dbReference type="SAM" id="MobiDB-lite"/>
    </source>
</evidence>
<accession>K5VF30</accession>
<protein>
    <submittedName>
        <fullName evidence="3">Uncharacterized protein</fullName>
    </submittedName>
</protein>
<keyword evidence="2" id="KW-0812">Transmembrane</keyword>
<keyword evidence="2" id="KW-0472">Membrane</keyword>
<gene>
    <name evidence="3" type="ORF">PHACADRAFT_248344</name>
</gene>
<dbReference type="KEGG" id="pco:PHACADRAFT_248344"/>
<feature type="region of interest" description="Disordered" evidence="1">
    <location>
        <begin position="68"/>
        <end position="109"/>
    </location>
</feature>
<feature type="transmembrane region" description="Helical" evidence="2">
    <location>
        <begin position="232"/>
        <end position="251"/>
    </location>
</feature>
<reference evidence="3 4" key="1">
    <citation type="journal article" date="2012" name="BMC Genomics">
        <title>Comparative genomics of the white-rot fungi, Phanerochaete carnosa and P. chrysosporium, to elucidate the genetic basis of the distinct wood types they colonize.</title>
        <authorList>
            <person name="Suzuki H."/>
            <person name="MacDonald J."/>
            <person name="Syed K."/>
            <person name="Salamov A."/>
            <person name="Hori C."/>
            <person name="Aerts A."/>
            <person name="Henrissat B."/>
            <person name="Wiebenga A."/>
            <person name="vanKuyk P.A."/>
            <person name="Barry K."/>
            <person name="Lindquist E."/>
            <person name="LaButti K."/>
            <person name="Lapidus A."/>
            <person name="Lucas S."/>
            <person name="Coutinho P."/>
            <person name="Gong Y."/>
            <person name="Samejima M."/>
            <person name="Mahadevan R."/>
            <person name="Abou-Zaid M."/>
            <person name="de Vries R.P."/>
            <person name="Igarashi K."/>
            <person name="Yadav J.S."/>
            <person name="Grigoriev I.V."/>
            <person name="Master E.R."/>
        </authorList>
    </citation>
    <scope>NUCLEOTIDE SEQUENCE [LARGE SCALE GENOMIC DNA]</scope>
    <source>
        <strain evidence="3 4">HHB-10118-sp</strain>
    </source>
</reference>
<feature type="compositionally biased region" description="Polar residues" evidence="1">
    <location>
        <begin position="85"/>
        <end position="109"/>
    </location>
</feature>
<dbReference type="EMBL" id="JH930468">
    <property type="protein sequence ID" value="EKM61631.1"/>
    <property type="molecule type" value="Genomic_DNA"/>
</dbReference>
<organism evidence="3 4">
    <name type="scientific">Phanerochaete carnosa (strain HHB-10118-sp)</name>
    <name type="common">White-rot fungus</name>
    <name type="synonym">Peniophora carnosa</name>
    <dbReference type="NCBI Taxonomy" id="650164"/>
    <lineage>
        <taxon>Eukaryota</taxon>
        <taxon>Fungi</taxon>
        <taxon>Dikarya</taxon>
        <taxon>Basidiomycota</taxon>
        <taxon>Agaricomycotina</taxon>
        <taxon>Agaricomycetes</taxon>
        <taxon>Polyporales</taxon>
        <taxon>Phanerochaetaceae</taxon>
        <taxon>Phanerochaete</taxon>
    </lineage>
</organism>
<dbReference type="AlphaFoldDB" id="K5VF30"/>
<sequence length="263" mass="28880">MYGRPRTELSGGSYNDSGCESLIQYPHMQNSPMHSARLLFASSSLFKLRSPLDLSPLWYEQISPTRERPAASISDEAPPSYSDIYGTTSAEADHSTGSTNRAPLPPATSQLPTFAPYNYGATANGLMSTYLISLRRIDPTLSDAVSDILQRSPQLRDALLRELSRNAATSRPRIGDILPAPVTQSTNERRMPEKSLDTVRFVVSCVLLAPIVVVIVLHWPEVSDFLLRALKYYAIFIGGWLAISFLCLACCSSSEHAPSVRSV</sequence>
<dbReference type="InParanoid" id="K5VF30"/>
<dbReference type="RefSeq" id="XP_007391037.1">
    <property type="nucleotide sequence ID" value="XM_007390975.1"/>
</dbReference>
<keyword evidence="2" id="KW-1133">Transmembrane helix</keyword>
<evidence type="ECO:0000313" key="4">
    <source>
        <dbReference type="Proteomes" id="UP000008370"/>
    </source>
</evidence>
<dbReference type="GeneID" id="18914327"/>
<feature type="transmembrane region" description="Helical" evidence="2">
    <location>
        <begin position="199"/>
        <end position="220"/>
    </location>
</feature>
<evidence type="ECO:0000313" key="3">
    <source>
        <dbReference type="EMBL" id="EKM61631.1"/>
    </source>
</evidence>
<proteinExistence type="predicted"/>
<name>K5VF30_PHACS</name>
<dbReference type="HOGENOM" id="CLU_1058087_0_0_1"/>
<keyword evidence="4" id="KW-1185">Reference proteome</keyword>
<dbReference type="Proteomes" id="UP000008370">
    <property type="component" value="Unassembled WGS sequence"/>
</dbReference>
<evidence type="ECO:0000256" key="2">
    <source>
        <dbReference type="SAM" id="Phobius"/>
    </source>
</evidence>